<evidence type="ECO:0000313" key="6">
    <source>
        <dbReference type="EMBL" id="GGN99357.1"/>
    </source>
</evidence>
<dbReference type="Proteomes" id="UP000658127">
    <property type="component" value="Unassembled WGS sequence"/>
</dbReference>
<gene>
    <name evidence="6" type="ORF">GCM10011610_67220</name>
</gene>
<evidence type="ECO:0000256" key="4">
    <source>
        <dbReference type="ARBA" id="ARBA00022803"/>
    </source>
</evidence>
<evidence type="ECO:0000256" key="1">
    <source>
        <dbReference type="ARBA" id="ARBA00004496"/>
    </source>
</evidence>
<evidence type="ECO:0000256" key="2">
    <source>
        <dbReference type="ARBA" id="ARBA00022490"/>
    </source>
</evidence>
<sequence length="885" mass="95084">MSSSTIAVAPRIRSAPCSASGAGKIISQNAVKPKNRHAGVGELTHWVGQTNRGTRDRATVALGLCKYAGMQQLWALWRDGYRADSVRHALAMPVPGRLSLRCRYEALCEGNTIGRPASEFDITEQLWREQITLFDAGDMALRRNDTDSATAAFDRLVRSQREGHHPITGIDGRIGLADAHRQAERVDEAVDLYAAALAEASSCGYGYGQVRAGIPLGYLHLRSGSAARAAREFETASRVALDNDWRLEIANALTGLGEALQRLRNATGSMKALLAALTIFEALSSDEGVVNATVQLGELCRRNRWLAEAAGWYGQAIDIARPRSMSIALTNALDGLAEVQLAQGDRLSAIRNHFAAYRVAGPGNPRGRAHAVNGLARCAVNARRYETAIKFFSQGLQLYLSIDDLTAAATSETGIAHCREALGDLEAAVQHRVSAVTLVEAMRAAQLQHAHQAEYFDRFGTAHEMAVRTALRAGDAAAFVAVFESMAGRRLAGLMTSVPESATAAEQLAESVAKANDQAGQRRTRTRTLDGLALGEPRSDQANQSFDDTVSGLYSAFDPTETENLWAQTDTGDAHLLLIVALRDPDELAWLLRPARGQLHIGLQDLPSATREVIDALHTDGLPLNTGPEFVAPLGELIPSAVLDVIAPDEPIVVVPLGRLWAVPWTAIPLPDATYLGERNPVSVSPSLTSVAHTSGGARQPAGTRIAYWESPTVDHHRVVAYHGRDDLSVERVADAAACRSAILEARTDLVVVVAHGRPVRALVHYLELDEHVALTPADMLDAAPPPTIILISCWGAHAPGRVSGDPMTIATLALARGVRAIAATTSEMLDDPSSSAFVNQFLSAATVHPLPQALHIATRRWLARPANREGFLSRWAPLITLGAW</sequence>
<comment type="similarity">
    <text evidence="5">Belongs to the Rap family.</text>
</comment>
<dbReference type="PANTHER" id="PTHR46630:SF1">
    <property type="entry name" value="TETRATRICOPEPTIDE REPEAT PROTEIN 29"/>
    <property type="match status" value="1"/>
</dbReference>
<evidence type="ECO:0000313" key="7">
    <source>
        <dbReference type="Proteomes" id="UP000658127"/>
    </source>
</evidence>
<keyword evidence="2" id="KW-0963">Cytoplasm</keyword>
<comment type="subcellular location">
    <subcellularLocation>
        <location evidence="1">Cytoplasm</location>
    </subcellularLocation>
</comment>
<organism evidence="6 7">
    <name type="scientific">Nocardia rhizosphaerihabitans</name>
    <dbReference type="NCBI Taxonomy" id="1691570"/>
    <lineage>
        <taxon>Bacteria</taxon>
        <taxon>Bacillati</taxon>
        <taxon>Actinomycetota</taxon>
        <taxon>Actinomycetes</taxon>
        <taxon>Mycobacteriales</taxon>
        <taxon>Nocardiaceae</taxon>
        <taxon>Nocardia</taxon>
    </lineage>
</organism>
<keyword evidence="7" id="KW-1185">Reference proteome</keyword>
<dbReference type="InterPro" id="IPR051476">
    <property type="entry name" value="Bac_ResReg_Asp_Phosphatase"/>
</dbReference>
<evidence type="ECO:0008006" key="8">
    <source>
        <dbReference type="Google" id="ProtNLM"/>
    </source>
</evidence>
<evidence type="ECO:0000256" key="3">
    <source>
        <dbReference type="ARBA" id="ARBA00022737"/>
    </source>
</evidence>
<dbReference type="InterPro" id="IPR019734">
    <property type="entry name" value="TPR_rpt"/>
</dbReference>
<accession>A0ABQ2L186</accession>
<comment type="caution">
    <text evidence="6">The sequence shown here is derived from an EMBL/GenBank/DDBJ whole genome shotgun (WGS) entry which is preliminary data.</text>
</comment>
<dbReference type="PANTHER" id="PTHR46630">
    <property type="entry name" value="TETRATRICOPEPTIDE REPEAT PROTEIN 29"/>
    <property type="match status" value="1"/>
</dbReference>
<proteinExistence type="inferred from homology"/>
<keyword evidence="4" id="KW-0802">TPR repeat</keyword>
<dbReference type="InterPro" id="IPR011990">
    <property type="entry name" value="TPR-like_helical_dom_sf"/>
</dbReference>
<dbReference type="Gene3D" id="1.25.40.10">
    <property type="entry name" value="Tetratricopeptide repeat domain"/>
    <property type="match status" value="1"/>
</dbReference>
<dbReference type="SUPFAM" id="SSF48452">
    <property type="entry name" value="TPR-like"/>
    <property type="match status" value="2"/>
</dbReference>
<dbReference type="SMART" id="SM00028">
    <property type="entry name" value="TPR"/>
    <property type="match status" value="4"/>
</dbReference>
<reference evidence="7" key="1">
    <citation type="journal article" date="2019" name="Int. J. Syst. Evol. Microbiol.">
        <title>The Global Catalogue of Microorganisms (GCM) 10K type strain sequencing project: providing services to taxonomists for standard genome sequencing and annotation.</title>
        <authorList>
            <consortium name="The Broad Institute Genomics Platform"/>
            <consortium name="The Broad Institute Genome Sequencing Center for Infectious Disease"/>
            <person name="Wu L."/>
            <person name="Ma J."/>
        </authorList>
    </citation>
    <scope>NUCLEOTIDE SEQUENCE [LARGE SCALE GENOMIC DNA]</scope>
    <source>
        <strain evidence="7">CGMCC 4.7329</strain>
    </source>
</reference>
<name>A0ABQ2L186_9NOCA</name>
<dbReference type="EMBL" id="BMNE01000013">
    <property type="protein sequence ID" value="GGN99357.1"/>
    <property type="molecule type" value="Genomic_DNA"/>
</dbReference>
<evidence type="ECO:0000256" key="5">
    <source>
        <dbReference type="ARBA" id="ARBA00038253"/>
    </source>
</evidence>
<keyword evidence="3" id="KW-0677">Repeat</keyword>
<protein>
    <recommendedName>
        <fullName evidence="8">CHAT domain-containing protein</fullName>
    </recommendedName>
</protein>